<gene>
    <name evidence="1" type="ORF">B0G62_109164</name>
</gene>
<reference evidence="1 2" key="1">
    <citation type="submission" date="2018-01" db="EMBL/GenBank/DDBJ databases">
        <title>Genomic Encyclopedia of Type Strains, Phase III (KMG-III): the genomes of soil and plant-associated and newly described type strains.</title>
        <authorList>
            <person name="Whitman W."/>
        </authorList>
    </citation>
    <scope>NUCLEOTIDE SEQUENCE [LARGE SCALE GENOMIC DNA]</scope>
    <source>
        <strain evidence="1 2">JCM 18070</strain>
    </source>
</reference>
<comment type="caution">
    <text evidence="1">The sequence shown here is derived from an EMBL/GenBank/DDBJ whole genome shotgun (WGS) entry which is preliminary data.</text>
</comment>
<dbReference type="EMBL" id="PQGA01000009">
    <property type="protein sequence ID" value="POR50256.1"/>
    <property type="molecule type" value="Genomic_DNA"/>
</dbReference>
<keyword evidence="2" id="KW-1185">Reference proteome</keyword>
<accession>A0A2S4M6A1</accession>
<dbReference type="OrthoDB" id="9010139at2"/>
<proteinExistence type="predicted"/>
<organism evidence="1 2">
    <name type="scientific">Paraburkholderia eburnea</name>
    <dbReference type="NCBI Taxonomy" id="1189126"/>
    <lineage>
        <taxon>Bacteria</taxon>
        <taxon>Pseudomonadati</taxon>
        <taxon>Pseudomonadota</taxon>
        <taxon>Betaproteobacteria</taxon>
        <taxon>Burkholderiales</taxon>
        <taxon>Burkholderiaceae</taxon>
        <taxon>Paraburkholderia</taxon>
    </lineage>
</organism>
<evidence type="ECO:0000313" key="1">
    <source>
        <dbReference type="EMBL" id="POR50256.1"/>
    </source>
</evidence>
<dbReference type="AlphaFoldDB" id="A0A2S4M6A1"/>
<name>A0A2S4M6A1_9BURK</name>
<dbReference type="RefSeq" id="WP_144271070.1">
    <property type="nucleotide sequence ID" value="NZ_PQGA01000009.1"/>
</dbReference>
<protein>
    <submittedName>
        <fullName evidence="1">Uncharacterized protein</fullName>
    </submittedName>
</protein>
<sequence>MNTHDEMLLRSMTALVSSHGKAISRFGASVVVMSKFAEAVLPQLSAAQIECTIEAFRVLMDDALDVADDTDKTVLPGDYRATLVEQSNMLLNRLGGNAAAPR</sequence>
<evidence type="ECO:0000313" key="2">
    <source>
        <dbReference type="Proteomes" id="UP000237381"/>
    </source>
</evidence>
<dbReference type="Proteomes" id="UP000237381">
    <property type="component" value="Unassembled WGS sequence"/>
</dbReference>